<organism evidence="2 3">
    <name type="scientific">Papilio xuthus</name>
    <name type="common">Asian swallowtail butterfly</name>
    <dbReference type="NCBI Taxonomy" id="66420"/>
    <lineage>
        <taxon>Eukaryota</taxon>
        <taxon>Metazoa</taxon>
        <taxon>Ecdysozoa</taxon>
        <taxon>Arthropoda</taxon>
        <taxon>Hexapoda</taxon>
        <taxon>Insecta</taxon>
        <taxon>Pterygota</taxon>
        <taxon>Neoptera</taxon>
        <taxon>Endopterygota</taxon>
        <taxon>Lepidoptera</taxon>
        <taxon>Glossata</taxon>
        <taxon>Ditrysia</taxon>
        <taxon>Papilionoidea</taxon>
        <taxon>Papilionidae</taxon>
        <taxon>Papilioninae</taxon>
        <taxon>Papilio</taxon>
    </lineage>
</organism>
<accession>A0A194Q9H6</accession>
<evidence type="ECO:0000256" key="1">
    <source>
        <dbReference type="SAM" id="SignalP"/>
    </source>
</evidence>
<reference evidence="2 3" key="1">
    <citation type="journal article" date="2015" name="Nat. Commun.">
        <title>Outbred genome sequencing and CRISPR/Cas9 gene editing in butterflies.</title>
        <authorList>
            <person name="Li X."/>
            <person name="Fan D."/>
            <person name="Zhang W."/>
            <person name="Liu G."/>
            <person name="Zhang L."/>
            <person name="Zhao L."/>
            <person name="Fang X."/>
            <person name="Chen L."/>
            <person name="Dong Y."/>
            <person name="Chen Y."/>
            <person name="Ding Y."/>
            <person name="Zhao R."/>
            <person name="Feng M."/>
            <person name="Zhu Y."/>
            <person name="Feng Y."/>
            <person name="Jiang X."/>
            <person name="Zhu D."/>
            <person name="Xiang H."/>
            <person name="Feng X."/>
            <person name="Li S."/>
            <person name="Wang J."/>
            <person name="Zhang G."/>
            <person name="Kronforst M.R."/>
            <person name="Wang W."/>
        </authorList>
    </citation>
    <scope>NUCLEOTIDE SEQUENCE [LARGE SCALE GENOMIC DNA]</scope>
    <source>
        <strain evidence="2">Ya'a_city_454_Px</strain>
        <tissue evidence="2">Whole body</tissue>
    </source>
</reference>
<gene>
    <name evidence="2" type="ORF">RR46_08687</name>
</gene>
<dbReference type="AlphaFoldDB" id="A0A194Q9H6"/>
<evidence type="ECO:0000313" key="2">
    <source>
        <dbReference type="EMBL" id="KPJ01650.1"/>
    </source>
</evidence>
<protein>
    <submittedName>
        <fullName evidence="2">Uncharacterized protein</fullName>
    </submittedName>
</protein>
<proteinExistence type="predicted"/>
<keyword evidence="1" id="KW-0732">Signal</keyword>
<dbReference type="Proteomes" id="UP000053268">
    <property type="component" value="Unassembled WGS sequence"/>
</dbReference>
<dbReference type="EMBL" id="KQ459324">
    <property type="protein sequence ID" value="KPJ01650.1"/>
    <property type="molecule type" value="Genomic_DNA"/>
</dbReference>
<keyword evidence="3" id="KW-1185">Reference proteome</keyword>
<feature type="signal peptide" evidence="1">
    <location>
        <begin position="1"/>
        <end position="21"/>
    </location>
</feature>
<evidence type="ECO:0000313" key="3">
    <source>
        <dbReference type="Proteomes" id="UP000053268"/>
    </source>
</evidence>
<name>A0A194Q9H6_PAPXU</name>
<sequence length="153" mass="17565">MRACGRAAFCWALLCLAGGLAAPRRLYCERADVAWRAYRAPAAFEARVQSLARDAATVQVRRVLRRQGRWPREDSILRLELPRENLECSGRFEVPLENRKNYIVFAERHGHAAVALGPPLRRTAKLMRRVRAVYRQGYSEFCAFLPYHIPHGC</sequence>
<feature type="chain" id="PRO_5008264156" evidence="1">
    <location>
        <begin position="22"/>
        <end position="153"/>
    </location>
</feature>